<dbReference type="AlphaFoldDB" id="A0A1M5Y2F7"/>
<evidence type="ECO:0000259" key="1">
    <source>
        <dbReference type="Pfam" id="PF02514"/>
    </source>
</evidence>
<protein>
    <submittedName>
        <fullName evidence="2">Cobaltochelatase CobN subunit</fullName>
    </submittedName>
</protein>
<dbReference type="InterPro" id="IPR003672">
    <property type="entry name" value="CobN/Mg_chltase"/>
</dbReference>
<name>A0A1M5Y2F7_9CLOT</name>
<dbReference type="NCBIfam" id="TIGR02257">
    <property type="entry name" value="cobalto_cobN"/>
    <property type="match status" value="1"/>
</dbReference>
<dbReference type="CDD" id="cd10150">
    <property type="entry name" value="CobN_like"/>
    <property type="match status" value="1"/>
</dbReference>
<evidence type="ECO:0000313" key="2">
    <source>
        <dbReference type="EMBL" id="SHI06280.1"/>
    </source>
</evidence>
<dbReference type="OrthoDB" id="9757976at2"/>
<accession>A0A1M5Y2F7</accession>
<dbReference type="Pfam" id="PF02514">
    <property type="entry name" value="CobN-Mg_chel"/>
    <property type="match status" value="1"/>
</dbReference>
<organism evidence="2 3">
    <name type="scientific">Clostridium collagenovorans DSM 3089</name>
    <dbReference type="NCBI Taxonomy" id="1121306"/>
    <lineage>
        <taxon>Bacteria</taxon>
        <taxon>Bacillati</taxon>
        <taxon>Bacillota</taxon>
        <taxon>Clostridia</taxon>
        <taxon>Eubacteriales</taxon>
        <taxon>Clostridiaceae</taxon>
        <taxon>Clostridium</taxon>
    </lineage>
</organism>
<dbReference type="PANTHER" id="PTHR44119:SF7">
    <property type="entry name" value="MAGNESIUM CHELATASE SUBUNIT"/>
    <property type="match status" value="1"/>
</dbReference>
<sequence>MFKIVFLTTMYDSNYIINKVSKKLKDEYGNLFSFRSFSTYYMDKDEEVLEEAFNEIESSNLVCYFAHGGVNKFKNFTEMMNIFGESKYFFMHSGMEDEAKELMRKSNMPEVIFNGMLRYFLNNGEENIENLIKFAANKLGSVDIEYGKLVFPQWEGIYYKKQILSKEEEKQFLNRIYEENKLVIGVLFYGNFMHKNNLKHVDCAIEEIEKQGVNVLAVFTHTSKDESIGAKGIQWSFENLFTFKERLLPEVIINFMGMSTSILSTPGDGNSVVDKSIFEQLDIPVIQAMTTYQSYETWKDSVQGIDAMSLTSNVYYPEFDGQIISVTTSYAEYESDDCGDRIVYKPIVERINKVVRLAENWIRLKRSKPEERKVAIIFHNMPPRNDMIGCAFGLDTPATVFNIVNDLKKEGVKLDYDFKNGDEIIYRIIEGVSNDKRWLTAEQALEKSIDIIDKNKYESWFKTLSSKVQNEMKRDWGKAPGEFLVFDEKMPIPGILNGNVFIGLQPSRGFIEKAEEAYHSTDLVPPHQYYGFYKWIKEDFGAHVIAHIGTHGTLEWLPGKEVGLSNECYPDIMIDDLPHLYPYSINITGEGIQVKRRSNGVILSHLIASMTLSEGYDDISELDDLIKQYYQAVIMDNGKMPIIKESIIELCIKNKYDLDLKIDKKYMEENFSEFMNKIHAYIEELKGNLIKDGLHIFGQCPKEERLNNLIFALLRIDSENIPSIGRAVAEIFNLDFNYMKDNGTEINFNAITNYMILDDITKLALEIINNFSLKDFDLCIIDECLNLTLSNHKGVLNNFINECNIDSQKSIKKLMKYISNVMLKKLYATEEELINFCKGARGEFVIPGKSGCPTRGNIDILPSGRNFYSIDPNCVPSRSSYIVGSSLASDLVTRYLKDEGKYPNQIMIIVYSGETMKTNGDDIAEILNLMGVKPIWLEGTDRVIGLEVIPLEELKRPRIDVTLRISGLFRDTFPNLIELIEEAVTLVSQLDEPEEMNFIKKNINEEIKELIEEGISLEEATEISGLRVFGCPPGTYGAGISQLIESKQWKDNDDLGNSYVNWSAHAYSKKLHGKKLENTFITRLSKTDVTVKNESSKEIDMLESDDYYNYHGGAIAAVKMAKGEYAKAYCGDASDPSDTKLKDINEQTAFIMRSRILNPKWFNGLKEHGYKGAQEISAMVDIAFGWDATSEVVEDWMYDKICDAYVLNKERREWINEVNKWAMHNMSERLLEANQRGMWNTTDKRLKELRKVYMNTEGELEDN</sequence>
<dbReference type="PANTHER" id="PTHR44119">
    <property type="entry name" value="MAGNESIUM-CHELATASE SUBUNIT CHLH, CHLOROPLASTIC"/>
    <property type="match status" value="1"/>
</dbReference>
<dbReference type="InterPro" id="IPR011953">
    <property type="entry name" value="Cobalto_CobN"/>
</dbReference>
<dbReference type="EMBL" id="FQXP01000011">
    <property type="protein sequence ID" value="SHI06280.1"/>
    <property type="molecule type" value="Genomic_DNA"/>
</dbReference>
<evidence type="ECO:0000313" key="3">
    <source>
        <dbReference type="Proteomes" id="UP000184526"/>
    </source>
</evidence>
<dbReference type="RefSeq" id="WP_072832447.1">
    <property type="nucleotide sequence ID" value="NZ_FQXP01000011.1"/>
</dbReference>
<keyword evidence="3" id="KW-1185">Reference proteome</keyword>
<feature type="domain" description="CobN/magnesium chelatase" evidence="1">
    <location>
        <begin position="118"/>
        <end position="1245"/>
    </location>
</feature>
<dbReference type="Proteomes" id="UP000184526">
    <property type="component" value="Unassembled WGS sequence"/>
</dbReference>
<dbReference type="GO" id="GO:0009236">
    <property type="term" value="P:cobalamin biosynthetic process"/>
    <property type="evidence" value="ECO:0007669"/>
    <property type="project" value="InterPro"/>
</dbReference>
<reference evidence="2 3" key="1">
    <citation type="submission" date="2016-11" db="EMBL/GenBank/DDBJ databases">
        <authorList>
            <person name="Jaros S."/>
            <person name="Januszkiewicz K."/>
            <person name="Wedrychowicz H."/>
        </authorList>
    </citation>
    <scope>NUCLEOTIDE SEQUENCE [LARGE SCALE GENOMIC DNA]</scope>
    <source>
        <strain evidence="2 3">DSM 3089</strain>
    </source>
</reference>
<dbReference type="STRING" id="1121306.SAMN02745196_02603"/>
<dbReference type="GO" id="GO:0051116">
    <property type="term" value="F:cobaltochelatase activity"/>
    <property type="evidence" value="ECO:0007669"/>
    <property type="project" value="InterPro"/>
</dbReference>
<gene>
    <name evidence="2" type="ORF">SAMN02745196_02603</name>
</gene>
<proteinExistence type="predicted"/>